<dbReference type="Gene3D" id="2.60.40.3680">
    <property type="match status" value="1"/>
</dbReference>
<dbReference type="RefSeq" id="WP_311785767.1">
    <property type="nucleotide sequence ID" value="NZ_JALDYY010000002.1"/>
</dbReference>
<proteinExistence type="predicted"/>
<dbReference type="AlphaFoldDB" id="A0AAE3Q9A2"/>
<protein>
    <submittedName>
        <fullName evidence="3">DUF4424 domain-containing protein</fullName>
    </submittedName>
</protein>
<evidence type="ECO:0000313" key="4">
    <source>
        <dbReference type="Proteomes" id="UP001161580"/>
    </source>
</evidence>
<keyword evidence="4" id="KW-1185">Reference proteome</keyword>
<evidence type="ECO:0000259" key="2">
    <source>
        <dbReference type="Pfam" id="PF14415"/>
    </source>
</evidence>
<comment type="caution">
    <text evidence="3">The sequence shown here is derived from an EMBL/GenBank/DDBJ whole genome shotgun (WGS) entry which is preliminary data.</text>
</comment>
<sequence length="331" mass="37085">MLSRLLVASFLMMPGPALANDTMAELETGGLAYVQSDEVSMEEEDLFISRDEIRVRYVFANSSDRDVTSIVAFPMPDILGEPNGMIAIPDMEADNFLGFSVLQDGKPIEPTLQQRVIALGIDMTEEVVARGIPLLPYSAATSEALEKLPAEVKAGWIDKGLIFADRYDEGEGMVEHLIPLWTLRSVYWWETTFPAGRQVRVEHSYKPSVGGTVDVSYLEDGKPTGQRYRDYVERYCIDDNMVKIARQSKAALEAGKPHYVENWISYVLTTGANWQGPIKRFKLTVDKGRPQDYVSFCGSGVKKVGPTTFEMTVEDFFPEKDLHILFLMATD</sequence>
<dbReference type="Proteomes" id="UP001161580">
    <property type="component" value="Unassembled WGS sequence"/>
</dbReference>
<feature type="signal peptide" evidence="1">
    <location>
        <begin position="1"/>
        <end position="19"/>
    </location>
</feature>
<dbReference type="EMBL" id="JALDYZ010000002">
    <property type="protein sequence ID" value="MDI7921607.1"/>
    <property type="molecule type" value="Genomic_DNA"/>
</dbReference>
<reference evidence="3" key="1">
    <citation type="submission" date="2022-03" db="EMBL/GenBank/DDBJ databases">
        <title>Fererhizobium litorale gen. nov., sp. nov., isolated from sandy sediments of the Sea of Japan seashore.</title>
        <authorList>
            <person name="Romanenko L."/>
            <person name="Kurilenko V."/>
            <person name="Otstavnykh N."/>
            <person name="Svetashev V."/>
            <person name="Tekutyeva L."/>
            <person name="Isaeva M."/>
            <person name="Mikhailov V."/>
        </authorList>
    </citation>
    <scope>NUCLEOTIDE SEQUENCE</scope>
    <source>
        <strain evidence="3">KMM 9576</strain>
    </source>
</reference>
<dbReference type="Pfam" id="PF14415">
    <property type="entry name" value="DUF4424"/>
    <property type="match status" value="1"/>
</dbReference>
<dbReference type="InterPro" id="IPR025538">
    <property type="entry name" value="DUF4424"/>
</dbReference>
<evidence type="ECO:0000256" key="1">
    <source>
        <dbReference type="SAM" id="SignalP"/>
    </source>
</evidence>
<accession>A0AAE3Q9A2</accession>
<keyword evidence="1" id="KW-0732">Signal</keyword>
<organism evidence="3 4">
    <name type="scientific">Ferirhizobium litorale</name>
    <dbReference type="NCBI Taxonomy" id="2927786"/>
    <lineage>
        <taxon>Bacteria</taxon>
        <taxon>Pseudomonadati</taxon>
        <taxon>Pseudomonadota</taxon>
        <taxon>Alphaproteobacteria</taxon>
        <taxon>Hyphomicrobiales</taxon>
        <taxon>Rhizobiaceae</taxon>
        <taxon>Ferirhizobium</taxon>
    </lineage>
</organism>
<evidence type="ECO:0000313" key="3">
    <source>
        <dbReference type="EMBL" id="MDI7921607.1"/>
    </source>
</evidence>
<name>A0AAE3Q9A2_9HYPH</name>
<feature type="chain" id="PRO_5042123591" evidence="1">
    <location>
        <begin position="20"/>
        <end position="331"/>
    </location>
</feature>
<gene>
    <name evidence="3" type="ORF">MRS75_05855</name>
</gene>
<feature type="domain" description="DUF4424" evidence="2">
    <location>
        <begin position="19"/>
        <end position="325"/>
    </location>
</feature>